<feature type="non-terminal residue" evidence="1">
    <location>
        <position position="31"/>
    </location>
</feature>
<proteinExistence type="predicted"/>
<dbReference type="AlphaFoldDB" id="A0A3B0Y089"/>
<gene>
    <name evidence="1" type="ORF">MNBD_GAMMA10-721</name>
</gene>
<dbReference type="EMBL" id="UOFJ01000277">
    <property type="protein sequence ID" value="VAW67529.1"/>
    <property type="molecule type" value="Genomic_DNA"/>
</dbReference>
<sequence length="31" mass="3548">MLEYEITARRIDEHGSIAQCKDAKLVIDTDL</sequence>
<accession>A0A3B0Y089</accession>
<evidence type="ECO:0000313" key="1">
    <source>
        <dbReference type="EMBL" id="VAW67529.1"/>
    </source>
</evidence>
<name>A0A3B0Y089_9ZZZZ</name>
<organism evidence="1">
    <name type="scientific">hydrothermal vent metagenome</name>
    <dbReference type="NCBI Taxonomy" id="652676"/>
    <lineage>
        <taxon>unclassified sequences</taxon>
        <taxon>metagenomes</taxon>
        <taxon>ecological metagenomes</taxon>
    </lineage>
</organism>
<protein>
    <submittedName>
        <fullName evidence="1">Uncharacterized protein</fullName>
    </submittedName>
</protein>
<reference evidence="1" key="1">
    <citation type="submission" date="2018-06" db="EMBL/GenBank/DDBJ databases">
        <authorList>
            <person name="Zhirakovskaya E."/>
        </authorList>
    </citation>
    <scope>NUCLEOTIDE SEQUENCE</scope>
</reference>